<dbReference type="Pfam" id="PF00535">
    <property type="entry name" value="Glycos_transf_2"/>
    <property type="match status" value="1"/>
</dbReference>
<name>A0A940PF28_9ENTE</name>
<dbReference type="PANTHER" id="PTHR22916">
    <property type="entry name" value="GLYCOSYLTRANSFERASE"/>
    <property type="match status" value="1"/>
</dbReference>
<evidence type="ECO:0000259" key="1">
    <source>
        <dbReference type="Pfam" id="PF00535"/>
    </source>
</evidence>
<proteinExistence type="predicted"/>
<dbReference type="EMBL" id="JAEEGA010000018">
    <property type="protein sequence ID" value="MBP1043660.1"/>
    <property type="molecule type" value="Genomic_DNA"/>
</dbReference>
<dbReference type="InterPro" id="IPR001173">
    <property type="entry name" value="Glyco_trans_2-like"/>
</dbReference>
<keyword evidence="3" id="KW-1185">Reference proteome</keyword>
<reference evidence="2" key="1">
    <citation type="submission" date="2020-12" db="EMBL/GenBank/DDBJ databases">
        <title>Vagococcus allomyrinae sp. nov. and Enterococcus lavae sp. nov., isolated from the larvae of Allomyrina dichotoma.</title>
        <authorList>
            <person name="Lee S.D."/>
        </authorList>
    </citation>
    <scope>NUCLEOTIDE SEQUENCE</scope>
    <source>
        <strain evidence="2">BWB3-3</strain>
    </source>
</reference>
<dbReference type="GO" id="GO:0016758">
    <property type="term" value="F:hexosyltransferase activity"/>
    <property type="evidence" value="ECO:0007669"/>
    <property type="project" value="UniProtKB-ARBA"/>
</dbReference>
<dbReference type="RefSeq" id="WP_209531474.1">
    <property type="nucleotide sequence ID" value="NZ_JAEEGA010000018.1"/>
</dbReference>
<gene>
    <name evidence="2" type="ORF">I6N95_21770</name>
</gene>
<dbReference type="InterPro" id="IPR029044">
    <property type="entry name" value="Nucleotide-diphossugar_trans"/>
</dbReference>
<dbReference type="PANTHER" id="PTHR22916:SF3">
    <property type="entry name" value="UDP-GLCNAC:BETAGAL BETA-1,3-N-ACETYLGLUCOSAMINYLTRANSFERASE-LIKE PROTEIN 1"/>
    <property type="match status" value="1"/>
</dbReference>
<feature type="domain" description="Glycosyltransferase 2-like" evidence="1">
    <location>
        <begin position="9"/>
        <end position="143"/>
    </location>
</feature>
<accession>A0A940PF28</accession>
<comment type="caution">
    <text evidence="2">The sequence shown here is derived from an EMBL/GenBank/DDBJ whole genome shotgun (WGS) entry which is preliminary data.</text>
</comment>
<sequence length="294" mass="34146">MIFIRSLVSIIIPAYNAEQTIQRSITSCLNQSYKDIEVIIIDNHSTDKTADIIMSNKDSRVCYIYSEKKGRSLARNIGLKKAEGSYVQFLDADDELTASKIETAVTYLEQHLDYKGYVTGVQYIKNEKEVAKVLPRLHYPNELLAHNLFPIHSVLFRNDKNVTFDEEIDYCEDWLFWVYALHGHPLFFDETIGAIVHIHEGNTMGQKDRMNEYQLYVQQKIKAMYPIKSKQLLLNELKLFVIHYFTQEKEKATVDIIAENSPTRYAVISVLLKLPFLKQLAQKKAQNLAKRNLY</sequence>
<evidence type="ECO:0000313" key="3">
    <source>
        <dbReference type="Proteomes" id="UP000674938"/>
    </source>
</evidence>
<dbReference type="SUPFAM" id="SSF53448">
    <property type="entry name" value="Nucleotide-diphospho-sugar transferases"/>
    <property type="match status" value="1"/>
</dbReference>
<dbReference type="AlphaFoldDB" id="A0A940PF28"/>
<organism evidence="2 3">
    <name type="scientific">Vagococcus allomyrinae</name>
    <dbReference type="NCBI Taxonomy" id="2794353"/>
    <lineage>
        <taxon>Bacteria</taxon>
        <taxon>Bacillati</taxon>
        <taxon>Bacillota</taxon>
        <taxon>Bacilli</taxon>
        <taxon>Lactobacillales</taxon>
        <taxon>Enterococcaceae</taxon>
        <taxon>Vagococcus</taxon>
    </lineage>
</organism>
<dbReference type="Gene3D" id="3.90.550.10">
    <property type="entry name" value="Spore Coat Polysaccharide Biosynthesis Protein SpsA, Chain A"/>
    <property type="match status" value="1"/>
</dbReference>
<protein>
    <submittedName>
        <fullName evidence="2">Glycosyltransferase</fullName>
    </submittedName>
</protein>
<dbReference type="Proteomes" id="UP000674938">
    <property type="component" value="Unassembled WGS sequence"/>
</dbReference>
<evidence type="ECO:0000313" key="2">
    <source>
        <dbReference type="EMBL" id="MBP1043660.1"/>
    </source>
</evidence>